<sequence>MSVDYGSPYGSHFQLYTQPLKQSAGEEDVVRELLRCKADANALTSCGKTPKDVGLLRKINDPLPNGLVRFRVDGERFEILEQTLRAKGDTFLVTVLDDPWRDDAKEICDLGVEGNKERFRYILDWYRYGSILLPRSIGLAEMKRDCAFFQLPEDVQIKHESATLAQGVRMIADLRKNIQEQCAEMTRIAKKDIVDAETKILDADAQIIAAWIVERLAQRSLKGPEDQPQHGCFLLGKDGRELGWFEFASSVCLFFSECSLMAQDSHKLKNETGSSNSDSFLRLRVALAPRVEQAVKQLLDKHGYDAKAAYGSNGWACTLCPLSH</sequence>
<organism evidence="2 3">
    <name type="scientific">Durusdinium trenchii</name>
    <dbReference type="NCBI Taxonomy" id="1381693"/>
    <lineage>
        <taxon>Eukaryota</taxon>
        <taxon>Sar</taxon>
        <taxon>Alveolata</taxon>
        <taxon>Dinophyceae</taxon>
        <taxon>Suessiales</taxon>
        <taxon>Symbiodiniaceae</taxon>
        <taxon>Durusdinium</taxon>
    </lineage>
</organism>
<name>A0ABP0PKY9_9DINO</name>
<evidence type="ECO:0000259" key="1">
    <source>
        <dbReference type="Pfam" id="PF02214"/>
    </source>
</evidence>
<dbReference type="SUPFAM" id="SSF54695">
    <property type="entry name" value="POZ domain"/>
    <property type="match status" value="1"/>
</dbReference>
<dbReference type="Pfam" id="PF02214">
    <property type="entry name" value="BTB_2"/>
    <property type="match status" value="1"/>
</dbReference>
<dbReference type="Gene3D" id="3.30.710.10">
    <property type="entry name" value="Potassium Channel Kv1.1, Chain A"/>
    <property type="match status" value="1"/>
</dbReference>
<comment type="caution">
    <text evidence="2">The sequence shown here is derived from an EMBL/GenBank/DDBJ whole genome shotgun (WGS) entry which is preliminary data.</text>
</comment>
<accession>A0ABP0PKY9</accession>
<dbReference type="Proteomes" id="UP001642464">
    <property type="component" value="Unassembled WGS sequence"/>
</dbReference>
<dbReference type="EMBL" id="CAXAMM010037113">
    <property type="protein sequence ID" value="CAK9076707.1"/>
    <property type="molecule type" value="Genomic_DNA"/>
</dbReference>
<feature type="domain" description="Potassium channel tetramerisation-type BTB" evidence="1">
    <location>
        <begin position="69"/>
        <end position="154"/>
    </location>
</feature>
<protein>
    <recommendedName>
        <fullName evidence="1">Potassium channel tetramerisation-type BTB domain-containing protein</fullName>
    </recommendedName>
</protein>
<dbReference type="InterPro" id="IPR003131">
    <property type="entry name" value="T1-type_BTB"/>
</dbReference>
<proteinExistence type="predicted"/>
<reference evidence="2 3" key="1">
    <citation type="submission" date="2024-02" db="EMBL/GenBank/DDBJ databases">
        <authorList>
            <person name="Chen Y."/>
            <person name="Shah S."/>
            <person name="Dougan E. K."/>
            <person name="Thang M."/>
            <person name="Chan C."/>
        </authorList>
    </citation>
    <scope>NUCLEOTIDE SEQUENCE [LARGE SCALE GENOMIC DNA]</scope>
</reference>
<dbReference type="InterPro" id="IPR011333">
    <property type="entry name" value="SKP1/BTB/POZ_sf"/>
</dbReference>
<evidence type="ECO:0000313" key="2">
    <source>
        <dbReference type="EMBL" id="CAK9076707.1"/>
    </source>
</evidence>
<keyword evidence="3" id="KW-1185">Reference proteome</keyword>
<gene>
    <name evidence="2" type="ORF">SCF082_LOCUS36937</name>
</gene>
<evidence type="ECO:0000313" key="3">
    <source>
        <dbReference type="Proteomes" id="UP001642464"/>
    </source>
</evidence>